<keyword evidence="7 11" id="KW-0808">Transferase</keyword>
<proteinExistence type="inferred from homology"/>
<evidence type="ECO:0000256" key="2">
    <source>
        <dbReference type="ARBA" id="ARBA00004690"/>
    </source>
</evidence>
<evidence type="ECO:0000256" key="5">
    <source>
        <dbReference type="ARBA" id="ARBA00022533"/>
    </source>
</evidence>
<evidence type="ECO:0000259" key="12">
    <source>
        <dbReference type="Pfam" id="PF00485"/>
    </source>
</evidence>
<evidence type="ECO:0000256" key="1">
    <source>
        <dbReference type="ARBA" id="ARBA00001946"/>
    </source>
</evidence>
<dbReference type="NCBIfam" id="NF004018">
    <property type="entry name" value="PRK05480.1"/>
    <property type="match status" value="1"/>
</dbReference>
<dbReference type="FunFam" id="3.40.50.300:FF:002070">
    <property type="entry name" value="Uridine kinase"/>
    <property type="match status" value="1"/>
</dbReference>
<dbReference type="GO" id="GO:0004849">
    <property type="term" value="F:uridine kinase activity"/>
    <property type="evidence" value="ECO:0007669"/>
    <property type="project" value="UniProtKB-EC"/>
</dbReference>
<keyword evidence="10" id="KW-0342">GTP-binding</keyword>
<evidence type="ECO:0000256" key="11">
    <source>
        <dbReference type="RuleBase" id="RU003825"/>
    </source>
</evidence>
<comment type="similarity">
    <text evidence="11">Belongs to the uridine kinase family.</text>
</comment>
<dbReference type="NCBIfam" id="TIGR00235">
    <property type="entry name" value="udk"/>
    <property type="match status" value="1"/>
</dbReference>
<dbReference type="InterPro" id="IPR000836">
    <property type="entry name" value="PRTase_dom"/>
</dbReference>
<dbReference type="PANTHER" id="PTHR10285">
    <property type="entry name" value="URIDINE KINASE"/>
    <property type="match status" value="1"/>
</dbReference>
<keyword evidence="5" id="KW-0021">Allosteric enzyme</keyword>
<evidence type="ECO:0000313" key="14">
    <source>
        <dbReference type="EMBL" id="KAF9778963.1"/>
    </source>
</evidence>
<dbReference type="GO" id="GO:0008655">
    <property type="term" value="P:pyrimidine-containing compound salvage"/>
    <property type="evidence" value="ECO:0007669"/>
    <property type="project" value="UniProtKB-ARBA"/>
</dbReference>
<evidence type="ECO:0000256" key="7">
    <source>
        <dbReference type="ARBA" id="ARBA00022679"/>
    </source>
</evidence>
<dbReference type="Gene3D" id="3.40.50.2020">
    <property type="match status" value="1"/>
</dbReference>
<dbReference type="Pfam" id="PF00485">
    <property type="entry name" value="PRK"/>
    <property type="match status" value="1"/>
</dbReference>
<reference evidence="14" key="2">
    <citation type="submission" date="2020-11" db="EMBL/GenBank/DDBJ databases">
        <authorList>
            <consortium name="DOE Joint Genome Institute"/>
            <person name="Kuo A."/>
            <person name="Miyauchi S."/>
            <person name="Kiss E."/>
            <person name="Drula E."/>
            <person name="Kohler A."/>
            <person name="Sanchez-Garcia M."/>
            <person name="Andreopoulos B."/>
            <person name="Barry K.W."/>
            <person name="Bonito G."/>
            <person name="Buee M."/>
            <person name="Carver A."/>
            <person name="Chen C."/>
            <person name="Cichocki N."/>
            <person name="Clum A."/>
            <person name="Culley D."/>
            <person name="Crous P.W."/>
            <person name="Fauchery L."/>
            <person name="Girlanda M."/>
            <person name="Hayes R."/>
            <person name="Keri Z."/>
            <person name="Labutti K."/>
            <person name="Lipzen A."/>
            <person name="Lombard V."/>
            <person name="Magnuson J."/>
            <person name="Maillard F."/>
            <person name="Morin E."/>
            <person name="Murat C."/>
            <person name="Nolan M."/>
            <person name="Ohm R."/>
            <person name="Pangilinan J."/>
            <person name="Pereira M."/>
            <person name="Perotto S."/>
            <person name="Peter M."/>
            <person name="Riley R."/>
            <person name="Sitrit Y."/>
            <person name="Stielow B."/>
            <person name="Szollosi G."/>
            <person name="Zifcakova L."/>
            <person name="Stursova M."/>
            <person name="Spatafora J.W."/>
            <person name="Tedersoo L."/>
            <person name="Vaario L.-M."/>
            <person name="Yamada A."/>
            <person name="Yan M."/>
            <person name="Wang P."/>
            <person name="Xu J."/>
            <person name="Bruns T."/>
            <person name="Baldrian P."/>
            <person name="Vilgalys R."/>
            <person name="Henrissat B."/>
            <person name="Grigoriev I.V."/>
            <person name="Hibbett D."/>
            <person name="Nagy L.G."/>
            <person name="Martin F.M."/>
        </authorList>
    </citation>
    <scope>NUCLEOTIDE SEQUENCE</scope>
    <source>
        <strain evidence="14">UH-Tt-Lm1</strain>
    </source>
</reference>
<comment type="pathway">
    <text evidence="2 11">Pyrimidine metabolism; UMP biosynthesis via salvage pathway; UMP from uridine: step 1/1.</text>
</comment>
<keyword evidence="6" id="KW-0328">Glycosyltransferase</keyword>
<dbReference type="Proteomes" id="UP000736335">
    <property type="component" value="Unassembled WGS sequence"/>
</dbReference>
<keyword evidence="11" id="KW-0067">ATP-binding</keyword>
<evidence type="ECO:0000256" key="8">
    <source>
        <dbReference type="ARBA" id="ARBA00022741"/>
    </source>
</evidence>
<dbReference type="GO" id="GO:0005525">
    <property type="term" value="F:GTP binding"/>
    <property type="evidence" value="ECO:0007669"/>
    <property type="project" value="UniProtKB-KW"/>
</dbReference>
<dbReference type="CDD" id="cd02023">
    <property type="entry name" value="UMPK"/>
    <property type="match status" value="1"/>
</dbReference>
<dbReference type="Pfam" id="PF14681">
    <property type="entry name" value="UPRTase"/>
    <property type="match status" value="1"/>
</dbReference>
<dbReference type="GO" id="GO:0016757">
    <property type="term" value="F:glycosyltransferase activity"/>
    <property type="evidence" value="ECO:0007669"/>
    <property type="project" value="UniProtKB-KW"/>
</dbReference>
<organism evidence="14 15">
    <name type="scientific">Thelephora terrestris</name>
    <dbReference type="NCBI Taxonomy" id="56493"/>
    <lineage>
        <taxon>Eukaryota</taxon>
        <taxon>Fungi</taxon>
        <taxon>Dikarya</taxon>
        <taxon>Basidiomycota</taxon>
        <taxon>Agaricomycotina</taxon>
        <taxon>Agaricomycetes</taxon>
        <taxon>Thelephorales</taxon>
        <taxon>Thelephoraceae</taxon>
        <taxon>Thelephora</taxon>
    </lineage>
</organism>
<dbReference type="EC" id="2.7.1.48" evidence="11"/>
<comment type="catalytic activity">
    <reaction evidence="11">
        <text>uridine + ATP = UMP + ADP + H(+)</text>
        <dbReference type="Rhea" id="RHEA:16825"/>
        <dbReference type="ChEBI" id="CHEBI:15378"/>
        <dbReference type="ChEBI" id="CHEBI:16704"/>
        <dbReference type="ChEBI" id="CHEBI:30616"/>
        <dbReference type="ChEBI" id="CHEBI:57865"/>
        <dbReference type="ChEBI" id="CHEBI:456216"/>
        <dbReference type="EC" id="2.7.1.48"/>
    </reaction>
</comment>
<dbReference type="InterPro" id="IPR027417">
    <property type="entry name" value="P-loop_NTPase"/>
</dbReference>
<dbReference type="OrthoDB" id="738517at2759"/>
<comment type="pathway">
    <text evidence="3">Pyrimidine metabolism; UMP biosynthesis via salvage pathway; UMP from uracil: step 1/1.</text>
</comment>
<comment type="caution">
    <text evidence="14">The sequence shown here is derived from an EMBL/GenBank/DDBJ whole genome shotgun (WGS) entry which is preliminary data.</text>
</comment>
<comment type="similarity">
    <text evidence="4">Belongs to the UPRTase family.</text>
</comment>
<dbReference type="InterPro" id="IPR000764">
    <property type="entry name" value="Uridine_kinase-like"/>
</dbReference>
<feature type="domain" description="Phosphoribosyltransferase" evidence="13">
    <location>
        <begin position="285"/>
        <end position="505"/>
    </location>
</feature>
<evidence type="ECO:0000256" key="3">
    <source>
        <dbReference type="ARBA" id="ARBA00005180"/>
    </source>
</evidence>
<keyword evidence="15" id="KW-1185">Reference proteome</keyword>
<dbReference type="Gene3D" id="3.40.50.300">
    <property type="entry name" value="P-loop containing nucleotide triphosphate hydrolases"/>
    <property type="match status" value="1"/>
</dbReference>
<evidence type="ECO:0000256" key="9">
    <source>
        <dbReference type="ARBA" id="ARBA00022777"/>
    </source>
</evidence>
<protein>
    <recommendedName>
        <fullName evidence="11">Uridine kinase</fullName>
        <ecNumber evidence="11">2.7.1.48</ecNumber>
    </recommendedName>
</protein>
<dbReference type="PRINTS" id="PR00988">
    <property type="entry name" value="URIDINKINASE"/>
</dbReference>
<dbReference type="InterPro" id="IPR029057">
    <property type="entry name" value="PRTase-like"/>
</dbReference>
<evidence type="ECO:0000256" key="6">
    <source>
        <dbReference type="ARBA" id="ARBA00022676"/>
    </source>
</evidence>
<evidence type="ECO:0000259" key="13">
    <source>
        <dbReference type="Pfam" id="PF14681"/>
    </source>
</evidence>
<dbReference type="SUPFAM" id="SSF52540">
    <property type="entry name" value="P-loop containing nucleoside triphosphate hydrolases"/>
    <property type="match status" value="1"/>
</dbReference>
<sequence>MLPPLIRSVRKAHQAEVTTLKNQLLKSHGRPPWYGENGRPIGEAFVVGIAGGSASGKTHVARQIVQNLGSIPTVIILSQDSFYKKHTPEELELAFQNLYDFDHPDSVDVPLFAACLADLKAWQQSNIPIYSFTEHQRLDETKYLYGASIIITEGILALHDQKLRDLYDLKIFVQCDSDIMLARRIKRDVAERGRSVEGVLDQYLRFVKPSFDNFVSPSAKYADIIVPGSNNNVAIELISTHIRRELTNRAREFRCKITNAIKPNPSTPDPSHIAVEQLPNLHIIPQTPQLKGIYTTLRDKTSERQEFIFNVDRLATYLIEKALEFVPAGHETVTTPVGVEYNGRSIDTEICGVTILRSGGPLEKGMRRVLRDPAVGSLLIQSDVKSGEAILLHSMLPTSIRERCRAEVTWVFLLDAQIVTSASGIMAVRVLLDHGVQEDHIIFVTILAAPRGVHVLNRLFPKIKIVSGSADPNLTPIWIPGDGDDEAREVLCIEPGMGHIGDRYYL</sequence>
<dbReference type="CDD" id="cd06223">
    <property type="entry name" value="PRTases_typeI"/>
    <property type="match status" value="1"/>
</dbReference>
<keyword evidence="9 11" id="KW-0418">Kinase</keyword>
<accession>A0A9P6H5I2</accession>
<dbReference type="SUPFAM" id="SSF53271">
    <property type="entry name" value="PRTase-like"/>
    <property type="match status" value="1"/>
</dbReference>
<evidence type="ECO:0000256" key="10">
    <source>
        <dbReference type="ARBA" id="ARBA00023134"/>
    </source>
</evidence>
<name>A0A9P6H5I2_9AGAM</name>
<reference evidence="14" key="1">
    <citation type="journal article" date="2020" name="Nat. Commun.">
        <title>Large-scale genome sequencing of mycorrhizal fungi provides insights into the early evolution of symbiotic traits.</title>
        <authorList>
            <person name="Miyauchi S."/>
            <person name="Kiss E."/>
            <person name="Kuo A."/>
            <person name="Drula E."/>
            <person name="Kohler A."/>
            <person name="Sanchez-Garcia M."/>
            <person name="Morin E."/>
            <person name="Andreopoulos B."/>
            <person name="Barry K.W."/>
            <person name="Bonito G."/>
            <person name="Buee M."/>
            <person name="Carver A."/>
            <person name="Chen C."/>
            <person name="Cichocki N."/>
            <person name="Clum A."/>
            <person name="Culley D."/>
            <person name="Crous P.W."/>
            <person name="Fauchery L."/>
            <person name="Girlanda M."/>
            <person name="Hayes R.D."/>
            <person name="Keri Z."/>
            <person name="LaButti K."/>
            <person name="Lipzen A."/>
            <person name="Lombard V."/>
            <person name="Magnuson J."/>
            <person name="Maillard F."/>
            <person name="Murat C."/>
            <person name="Nolan M."/>
            <person name="Ohm R.A."/>
            <person name="Pangilinan J."/>
            <person name="Pereira M.F."/>
            <person name="Perotto S."/>
            <person name="Peter M."/>
            <person name="Pfister S."/>
            <person name="Riley R."/>
            <person name="Sitrit Y."/>
            <person name="Stielow J.B."/>
            <person name="Szollosi G."/>
            <person name="Zifcakova L."/>
            <person name="Stursova M."/>
            <person name="Spatafora J.W."/>
            <person name="Tedersoo L."/>
            <person name="Vaario L.M."/>
            <person name="Yamada A."/>
            <person name="Yan M."/>
            <person name="Wang P."/>
            <person name="Xu J."/>
            <person name="Bruns T."/>
            <person name="Baldrian P."/>
            <person name="Vilgalys R."/>
            <person name="Dunand C."/>
            <person name="Henrissat B."/>
            <person name="Grigoriev I.V."/>
            <person name="Hibbett D."/>
            <person name="Nagy L.G."/>
            <person name="Martin F.M."/>
        </authorList>
    </citation>
    <scope>NUCLEOTIDE SEQUENCE</scope>
    <source>
        <strain evidence="14">UH-Tt-Lm1</strain>
    </source>
</reference>
<comment type="catalytic activity">
    <reaction evidence="11">
        <text>cytidine + ATP = CMP + ADP + H(+)</text>
        <dbReference type="Rhea" id="RHEA:24674"/>
        <dbReference type="ChEBI" id="CHEBI:15378"/>
        <dbReference type="ChEBI" id="CHEBI:17562"/>
        <dbReference type="ChEBI" id="CHEBI:30616"/>
        <dbReference type="ChEBI" id="CHEBI:60377"/>
        <dbReference type="ChEBI" id="CHEBI:456216"/>
        <dbReference type="EC" id="2.7.1.48"/>
    </reaction>
</comment>
<dbReference type="InterPro" id="IPR006083">
    <property type="entry name" value="PRK/URK"/>
</dbReference>
<feature type="domain" description="Phosphoribulokinase/uridine kinase" evidence="12">
    <location>
        <begin position="46"/>
        <end position="229"/>
    </location>
</feature>
<dbReference type="AlphaFoldDB" id="A0A9P6H5I2"/>
<evidence type="ECO:0000313" key="15">
    <source>
        <dbReference type="Proteomes" id="UP000736335"/>
    </source>
</evidence>
<dbReference type="FunFam" id="3.40.50.2020:FF:000023">
    <property type="entry name" value="Probable uracil phosphoribosyltransferase"/>
    <property type="match status" value="1"/>
</dbReference>
<comment type="cofactor">
    <cofactor evidence="1">
        <name>Mg(2+)</name>
        <dbReference type="ChEBI" id="CHEBI:18420"/>
    </cofactor>
</comment>
<keyword evidence="8 11" id="KW-0547">Nucleotide-binding</keyword>
<dbReference type="GO" id="GO:0005524">
    <property type="term" value="F:ATP binding"/>
    <property type="evidence" value="ECO:0007669"/>
    <property type="project" value="UniProtKB-KW"/>
</dbReference>
<comment type="pathway">
    <text evidence="11">Pyrimidine metabolism; CTP biosynthesis via salvage pathway; CTP from cytidine: step 1/3.</text>
</comment>
<evidence type="ECO:0000256" key="4">
    <source>
        <dbReference type="ARBA" id="ARBA00009516"/>
    </source>
</evidence>
<dbReference type="EMBL" id="WIUZ02000021">
    <property type="protein sequence ID" value="KAF9778963.1"/>
    <property type="molecule type" value="Genomic_DNA"/>
</dbReference>
<gene>
    <name evidence="14" type="ORF">BJ322DRAFT_1101919</name>
</gene>